<proteinExistence type="predicted"/>
<sequence>MRFEVFVRSRRPRTRRRWTAATSTGCVVAAAGALVLVHPQQEQQPASAPELSLMNAHQLVSDEVADVASGDQPVADSTHIRRELLQLAVTNAQAMITDNGVAALTGVGREVGTCVAQWSLATLGAPYVDAQALAQCLSPLANLDPSETTEAMRALHFGDIIATLTAAGTPHSPTIVHTLTSSFAPAPAPALASPTHAGQPSDTAPATPELTPPPPSTTTTQATEPTTSIGSTPPVPSATAAPATPSAPVPSTTPPLPPDTSSPPAPIETPTEISTVGRQYVAPTSGTVTSPFGDGRNHQGVDIANSTGTPIVAVADGVVISSGPAQGFGLWVRIQHNDGTITTYGHNNENTVTVGQFVTAGQEIATVGNRGQSTGPHLHFEVQDPSGQNVDPVAWLAERDASIL</sequence>
<dbReference type="EMBL" id="JAWLUM010000006">
    <property type="protein sequence ID" value="MDV7136851.1"/>
    <property type="molecule type" value="Genomic_DNA"/>
</dbReference>
<evidence type="ECO:0000256" key="1">
    <source>
        <dbReference type="SAM" id="MobiDB-lite"/>
    </source>
</evidence>
<dbReference type="PANTHER" id="PTHR21666">
    <property type="entry name" value="PEPTIDASE-RELATED"/>
    <property type="match status" value="1"/>
</dbReference>
<gene>
    <name evidence="3" type="ORF">R4198_24440</name>
</gene>
<name>A0ABU4F1H8_WILMA</name>
<dbReference type="Gene3D" id="2.70.70.10">
    <property type="entry name" value="Glucose Permease (Domain IIA)"/>
    <property type="match status" value="1"/>
</dbReference>
<feature type="compositionally biased region" description="Pro residues" evidence="1">
    <location>
        <begin position="245"/>
        <end position="267"/>
    </location>
</feature>
<comment type="caution">
    <text evidence="3">The sequence shown here is derived from an EMBL/GenBank/DDBJ whole genome shotgun (WGS) entry which is preliminary data.</text>
</comment>
<feature type="region of interest" description="Disordered" evidence="1">
    <location>
        <begin position="187"/>
        <end position="303"/>
    </location>
</feature>
<dbReference type="InterPro" id="IPR016047">
    <property type="entry name" value="M23ase_b-sheet_dom"/>
</dbReference>
<keyword evidence="3" id="KW-0378">Hydrolase</keyword>
<organism evidence="3 4">
    <name type="scientific">Williamsia marianensis</name>
    <dbReference type="NCBI Taxonomy" id="85044"/>
    <lineage>
        <taxon>Bacteria</taxon>
        <taxon>Bacillati</taxon>
        <taxon>Actinomycetota</taxon>
        <taxon>Actinomycetes</taxon>
        <taxon>Mycobacteriales</taxon>
        <taxon>Nocardiaceae</taxon>
        <taxon>Williamsia</taxon>
    </lineage>
</organism>
<protein>
    <submittedName>
        <fullName evidence="3">M23 family metallopeptidase</fullName>
        <ecNumber evidence="3">3.4.-.-</ecNumber>
    </submittedName>
</protein>
<keyword evidence="4" id="KW-1185">Reference proteome</keyword>
<evidence type="ECO:0000259" key="2">
    <source>
        <dbReference type="Pfam" id="PF01551"/>
    </source>
</evidence>
<reference evidence="3 4" key="1">
    <citation type="submission" date="2023-10" db="EMBL/GenBank/DDBJ databases">
        <title>Development of a sustainable strategy for remediation of hydrocarbon-contaminated territories based on the waste exchange concept.</title>
        <authorList>
            <person name="Krivoruchko A."/>
        </authorList>
    </citation>
    <scope>NUCLEOTIDE SEQUENCE [LARGE SCALE GENOMIC DNA]</scope>
    <source>
        <strain evidence="3 4">IEGM 1236</strain>
    </source>
</reference>
<dbReference type="InterPro" id="IPR050570">
    <property type="entry name" value="Cell_wall_metabolism_enzyme"/>
</dbReference>
<feature type="compositionally biased region" description="Low complexity" evidence="1">
    <location>
        <begin position="217"/>
        <end position="244"/>
    </location>
</feature>
<feature type="compositionally biased region" description="Polar residues" evidence="1">
    <location>
        <begin position="271"/>
        <end position="290"/>
    </location>
</feature>
<feature type="domain" description="M23ase beta-sheet core" evidence="2">
    <location>
        <begin position="297"/>
        <end position="392"/>
    </location>
</feature>
<dbReference type="GO" id="GO:0016787">
    <property type="term" value="F:hydrolase activity"/>
    <property type="evidence" value="ECO:0007669"/>
    <property type="project" value="UniProtKB-KW"/>
</dbReference>
<dbReference type="PANTHER" id="PTHR21666:SF270">
    <property type="entry name" value="MUREIN HYDROLASE ACTIVATOR ENVC"/>
    <property type="match status" value="1"/>
</dbReference>
<evidence type="ECO:0000313" key="4">
    <source>
        <dbReference type="Proteomes" id="UP001185792"/>
    </source>
</evidence>
<dbReference type="CDD" id="cd12797">
    <property type="entry name" value="M23_peptidase"/>
    <property type="match status" value="1"/>
</dbReference>
<dbReference type="Pfam" id="PF01551">
    <property type="entry name" value="Peptidase_M23"/>
    <property type="match status" value="1"/>
</dbReference>
<evidence type="ECO:0000313" key="3">
    <source>
        <dbReference type="EMBL" id="MDV7136851.1"/>
    </source>
</evidence>
<dbReference type="EC" id="3.4.-.-" evidence="3"/>
<dbReference type="InterPro" id="IPR011055">
    <property type="entry name" value="Dup_hybrid_motif"/>
</dbReference>
<dbReference type="SUPFAM" id="SSF51261">
    <property type="entry name" value="Duplicated hybrid motif"/>
    <property type="match status" value="1"/>
</dbReference>
<accession>A0ABU4F1H8</accession>
<dbReference type="RefSeq" id="WP_317714806.1">
    <property type="nucleotide sequence ID" value="NZ_JAWLUM010000006.1"/>
</dbReference>
<dbReference type="Proteomes" id="UP001185792">
    <property type="component" value="Unassembled WGS sequence"/>
</dbReference>